<dbReference type="Gene3D" id="3.40.50.10900">
    <property type="entry name" value="PAC-like subunit"/>
    <property type="match status" value="1"/>
</dbReference>
<evidence type="ECO:0000256" key="1">
    <source>
        <dbReference type="SAM" id="MobiDB-lite"/>
    </source>
</evidence>
<dbReference type="PANTHER" id="PTHR35610">
    <property type="entry name" value="3-ISOPROPYLMALATE DEHYDRATASE-RELATED"/>
    <property type="match status" value="1"/>
</dbReference>
<sequence length="292" mass="31758">MDGNEFDRILYFNDPVLHEPVLIVGLEGWIDAGFGANAAINSLMSTMNTEIIAMMETEFFIDQRARRPIVQIVNGVTTNLTWPEIQVHHGRDGDGADVLTLTGPEPDFHWGDFVDLVVEMCERLGVRMVIGLGAFPGPVPHTRPLRVVGTAPAASAHLLHAVTAVDGELEVPAGIMAAIEMGCAEAGIEVMTLWARVPHYVASMPYPIASAALIDAVAAVAGLTVSSTELRAKAEETRQRVDDLVENNPDHESMVHNLESQADEVEPPVELDIPSGDELAEELERFLRDQQN</sequence>
<dbReference type="InterPro" id="IPR019151">
    <property type="entry name" value="Proteasome_assmbl_chaperone_2"/>
</dbReference>
<feature type="region of interest" description="Disordered" evidence="1">
    <location>
        <begin position="255"/>
        <end position="275"/>
    </location>
</feature>
<proteinExistence type="predicted"/>
<dbReference type="InterPro" id="IPR008492">
    <property type="entry name" value="Rv2714-like"/>
</dbReference>
<gene>
    <name evidence="2" type="ORF">UFOPK3381_00921</name>
</gene>
<protein>
    <submittedName>
        <fullName evidence="2">Unannotated protein</fullName>
    </submittedName>
</protein>
<evidence type="ECO:0000313" key="2">
    <source>
        <dbReference type="EMBL" id="CAB4873017.1"/>
    </source>
</evidence>
<dbReference type="AlphaFoldDB" id="A0A6J7DR39"/>
<name>A0A6J7DR39_9ZZZZ</name>
<dbReference type="PIRSF" id="PIRSF028754">
    <property type="entry name" value="UCP028754"/>
    <property type="match status" value="1"/>
</dbReference>
<dbReference type="SUPFAM" id="SSF159659">
    <property type="entry name" value="Cgl1923-like"/>
    <property type="match status" value="1"/>
</dbReference>
<accession>A0A6J7DR39</accession>
<dbReference type="EMBL" id="CAFBLN010000036">
    <property type="protein sequence ID" value="CAB4873017.1"/>
    <property type="molecule type" value="Genomic_DNA"/>
</dbReference>
<dbReference type="PANTHER" id="PTHR35610:SF3">
    <property type="entry name" value="PROTEASOME ASSEMBLY CHAPERONE FAMILY PROTEIN"/>
    <property type="match status" value="1"/>
</dbReference>
<reference evidence="2" key="1">
    <citation type="submission" date="2020-05" db="EMBL/GenBank/DDBJ databases">
        <authorList>
            <person name="Chiriac C."/>
            <person name="Salcher M."/>
            <person name="Ghai R."/>
            <person name="Kavagutti S V."/>
        </authorList>
    </citation>
    <scope>NUCLEOTIDE SEQUENCE</scope>
</reference>
<dbReference type="InterPro" id="IPR038389">
    <property type="entry name" value="PSMG2_sf"/>
</dbReference>
<dbReference type="Pfam" id="PF09754">
    <property type="entry name" value="PAC2"/>
    <property type="match status" value="1"/>
</dbReference>
<organism evidence="2">
    <name type="scientific">freshwater metagenome</name>
    <dbReference type="NCBI Taxonomy" id="449393"/>
    <lineage>
        <taxon>unclassified sequences</taxon>
        <taxon>metagenomes</taxon>
        <taxon>ecological metagenomes</taxon>
    </lineage>
</organism>